<dbReference type="PANTHER" id="PTHR12837:SF15">
    <property type="entry name" value="POLY(ADP-RIBOSE) GLYCOHYDROLASE"/>
    <property type="match status" value="1"/>
</dbReference>
<reference evidence="3" key="1">
    <citation type="submission" date="2020-11" db="EMBL/GenBank/DDBJ databases">
        <authorList>
            <person name="Tran Van P."/>
        </authorList>
    </citation>
    <scope>NUCLEOTIDE SEQUENCE</scope>
</reference>
<dbReference type="GO" id="GO:1990966">
    <property type="term" value="P:ATP generation from poly-ADP-D-ribose"/>
    <property type="evidence" value="ECO:0007669"/>
    <property type="project" value="TreeGrafter"/>
</dbReference>
<dbReference type="GO" id="GO:0005634">
    <property type="term" value="C:nucleus"/>
    <property type="evidence" value="ECO:0007669"/>
    <property type="project" value="TreeGrafter"/>
</dbReference>
<feature type="region of interest" description="Disordered" evidence="1">
    <location>
        <begin position="1"/>
        <end position="81"/>
    </location>
</feature>
<dbReference type="InterPro" id="IPR007724">
    <property type="entry name" value="Poly_GlycHdrlase"/>
</dbReference>
<dbReference type="GO" id="GO:0005737">
    <property type="term" value="C:cytoplasm"/>
    <property type="evidence" value="ECO:0007669"/>
    <property type="project" value="TreeGrafter"/>
</dbReference>
<proteinExistence type="predicted"/>
<dbReference type="PANTHER" id="PTHR12837">
    <property type="entry name" value="POLY ADP-RIBOSE GLYCOHYDROLASE"/>
    <property type="match status" value="1"/>
</dbReference>
<dbReference type="EMBL" id="OE181951">
    <property type="protein sequence ID" value="CAD7573914.1"/>
    <property type="molecule type" value="Genomic_DNA"/>
</dbReference>
<organism evidence="3">
    <name type="scientific">Timema californicum</name>
    <name type="common">California timema</name>
    <name type="synonym">Walking stick</name>
    <dbReference type="NCBI Taxonomy" id="61474"/>
    <lineage>
        <taxon>Eukaryota</taxon>
        <taxon>Metazoa</taxon>
        <taxon>Ecdysozoa</taxon>
        <taxon>Arthropoda</taxon>
        <taxon>Hexapoda</taxon>
        <taxon>Insecta</taxon>
        <taxon>Pterygota</taxon>
        <taxon>Neoptera</taxon>
        <taxon>Polyneoptera</taxon>
        <taxon>Phasmatodea</taxon>
        <taxon>Timematodea</taxon>
        <taxon>Timematoidea</taxon>
        <taxon>Timematidae</taxon>
        <taxon>Timema</taxon>
    </lineage>
</organism>
<dbReference type="InterPro" id="IPR048362">
    <property type="entry name" value="PARG_helical"/>
</dbReference>
<evidence type="ECO:0000256" key="1">
    <source>
        <dbReference type="SAM" id="MobiDB-lite"/>
    </source>
</evidence>
<evidence type="ECO:0000313" key="3">
    <source>
        <dbReference type="EMBL" id="CAD7573914.1"/>
    </source>
</evidence>
<dbReference type="Pfam" id="PF20811">
    <property type="entry name" value="PARG_cat_N"/>
    <property type="match status" value="1"/>
</dbReference>
<name>A0A7R9P8P3_TIMCA</name>
<sequence length="175" mass="19593">MDSKEAKTGEDLREDKTGEDLREDTTGEDSREAKTGKDLIKAKIGEDLRENKTGEESREAKTEKDLREAKTGGDSREAKTEVDSKEAKIGILGTRESTKFFSTLLPQIIGLALQLPSLVTGPIPLLVQHRNQSVSLTQLQVASLLANAFLCTFPRRNTAKRFSEYYKYPDINFNR</sequence>
<gene>
    <name evidence="3" type="ORF">TCMB3V08_LOCUS6536</name>
</gene>
<dbReference type="AlphaFoldDB" id="A0A7R9P8P3"/>
<accession>A0A7R9P8P3</accession>
<dbReference type="GO" id="GO:0004649">
    <property type="term" value="F:poly(ADP-ribose) glycohydrolase activity"/>
    <property type="evidence" value="ECO:0007669"/>
    <property type="project" value="InterPro"/>
</dbReference>
<feature type="domain" description="PARG helical" evidence="2">
    <location>
        <begin position="94"/>
        <end position="175"/>
    </location>
</feature>
<protein>
    <submittedName>
        <fullName evidence="3">(California timema) hypothetical protein</fullName>
    </submittedName>
</protein>
<evidence type="ECO:0000259" key="2">
    <source>
        <dbReference type="Pfam" id="PF20811"/>
    </source>
</evidence>
<dbReference type="GO" id="GO:0009225">
    <property type="term" value="P:nucleotide-sugar metabolic process"/>
    <property type="evidence" value="ECO:0007669"/>
    <property type="project" value="TreeGrafter"/>
</dbReference>
<dbReference type="GO" id="GO:0006282">
    <property type="term" value="P:regulation of DNA repair"/>
    <property type="evidence" value="ECO:0007669"/>
    <property type="project" value="InterPro"/>
</dbReference>
<dbReference type="GO" id="GO:0005975">
    <property type="term" value="P:carbohydrate metabolic process"/>
    <property type="evidence" value="ECO:0007669"/>
    <property type="project" value="InterPro"/>
</dbReference>